<gene>
    <name evidence="2" type="ORF">THMIRHAT_22890</name>
</gene>
<evidence type="ECO:0000313" key="2">
    <source>
        <dbReference type="EMBL" id="BBP44543.1"/>
    </source>
</evidence>
<feature type="compositionally biased region" description="Basic residues" evidence="1">
    <location>
        <begin position="84"/>
        <end position="107"/>
    </location>
</feature>
<feature type="region of interest" description="Disordered" evidence="1">
    <location>
        <begin position="78"/>
        <end position="107"/>
    </location>
</feature>
<dbReference type="EMBL" id="AP021888">
    <property type="protein sequence ID" value="BBP44543.1"/>
    <property type="molecule type" value="Genomic_DNA"/>
</dbReference>
<proteinExistence type="predicted"/>
<organism evidence="2 3">
    <name type="scientific">Thiosulfativibrio zosterae</name>
    <dbReference type="NCBI Taxonomy" id="2675053"/>
    <lineage>
        <taxon>Bacteria</taxon>
        <taxon>Pseudomonadati</taxon>
        <taxon>Pseudomonadota</taxon>
        <taxon>Gammaproteobacteria</taxon>
        <taxon>Thiotrichales</taxon>
        <taxon>Piscirickettsiaceae</taxon>
        <taxon>Thiosulfativibrio</taxon>
    </lineage>
</organism>
<sequence length="107" mass="11922">MFGDENITIMELFNYAGQQIGQTTTNPRGLPEAQGTGAGNSKTNGQPEENADRVSTESNATELDQLLLSTYTEQDLQDIEQKQKLHNNKKLTQPKKTKRKKKPTTSL</sequence>
<reference evidence="3" key="1">
    <citation type="submission" date="2019-11" db="EMBL/GenBank/DDBJ databases">
        <title>Isolation and characterization of two novel species in the genus Thiomicrorhabdus.</title>
        <authorList>
            <person name="Mochizuki J."/>
            <person name="Kojima H."/>
            <person name="Fukui M."/>
        </authorList>
    </citation>
    <scope>NUCLEOTIDE SEQUENCE [LARGE SCALE GENOMIC DNA]</scope>
    <source>
        <strain evidence="3">AkT22</strain>
    </source>
</reference>
<evidence type="ECO:0000256" key="1">
    <source>
        <dbReference type="SAM" id="MobiDB-lite"/>
    </source>
</evidence>
<evidence type="ECO:0000313" key="3">
    <source>
        <dbReference type="Proteomes" id="UP000501466"/>
    </source>
</evidence>
<protein>
    <submittedName>
        <fullName evidence="2">Uncharacterized protein</fullName>
    </submittedName>
</protein>
<dbReference type="Proteomes" id="UP000501466">
    <property type="component" value="Chromosome"/>
</dbReference>
<feature type="region of interest" description="Disordered" evidence="1">
    <location>
        <begin position="20"/>
        <end position="61"/>
    </location>
</feature>
<dbReference type="RefSeq" id="WP_173292254.1">
    <property type="nucleotide sequence ID" value="NZ_AP021888.1"/>
</dbReference>
<keyword evidence="3" id="KW-1185">Reference proteome</keyword>
<dbReference type="KEGG" id="tzo:THMIRHAT_22890"/>
<accession>A0A6F8PQZ0</accession>
<dbReference type="AlphaFoldDB" id="A0A6F8PQZ0"/>
<name>A0A6F8PQZ0_9GAMM</name>